<dbReference type="InterPro" id="IPR004101">
    <property type="entry name" value="Mur_ligase_C"/>
</dbReference>
<feature type="domain" description="Mur ligase C-terminal" evidence="4">
    <location>
        <begin position="279"/>
        <end position="402"/>
    </location>
</feature>
<evidence type="ECO:0000259" key="4">
    <source>
        <dbReference type="Pfam" id="PF02875"/>
    </source>
</evidence>
<feature type="domain" description="Mur ligase central" evidence="5">
    <location>
        <begin position="33"/>
        <end position="256"/>
    </location>
</feature>
<dbReference type="InterPro" id="IPR036565">
    <property type="entry name" value="Mur-like_cat_sf"/>
</dbReference>
<dbReference type="PATRIC" id="fig|1618761.3.peg.517"/>
<organism evidence="6 7">
    <name type="scientific">Candidatus Nomurabacteria bacterium GW2011_GWE1_35_16</name>
    <dbReference type="NCBI Taxonomy" id="1618761"/>
    <lineage>
        <taxon>Bacteria</taxon>
        <taxon>Candidatus Nomuraibacteriota</taxon>
    </lineage>
</organism>
<dbReference type="Pfam" id="PF08245">
    <property type="entry name" value="Mur_ligase_M"/>
    <property type="match status" value="1"/>
</dbReference>
<dbReference type="InterPro" id="IPR013221">
    <property type="entry name" value="Mur_ligase_cen"/>
</dbReference>
<reference evidence="6 7" key="1">
    <citation type="journal article" date="2015" name="Nature">
        <title>rRNA introns, odd ribosomes, and small enigmatic genomes across a large radiation of phyla.</title>
        <authorList>
            <person name="Brown C.T."/>
            <person name="Hug L.A."/>
            <person name="Thomas B.C."/>
            <person name="Sharon I."/>
            <person name="Castelle C.J."/>
            <person name="Singh A."/>
            <person name="Wilkins M.J."/>
            <person name="Williams K.H."/>
            <person name="Banfield J.F."/>
        </authorList>
    </citation>
    <scope>NUCLEOTIDE SEQUENCE [LARGE SCALE GENOMIC DNA]</scope>
</reference>
<accession>A0A0G0DTD3</accession>
<dbReference type="Gene3D" id="3.90.190.20">
    <property type="entry name" value="Mur ligase, C-terminal domain"/>
    <property type="match status" value="1"/>
</dbReference>
<evidence type="ECO:0000313" key="7">
    <source>
        <dbReference type="Proteomes" id="UP000034952"/>
    </source>
</evidence>
<evidence type="ECO:0000256" key="3">
    <source>
        <dbReference type="ARBA" id="ARBA00022840"/>
    </source>
</evidence>
<evidence type="ECO:0000259" key="5">
    <source>
        <dbReference type="Pfam" id="PF08245"/>
    </source>
</evidence>
<dbReference type="AlphaFoldDB" id="A0A0G0DTD3"/>
<name>A0A0G0DTD3_9BACT</name>
<dbReference type="EMBL" id="LBPY01000010">
    <property type="protein sequence ID" value="KKP66250.1"/>
    <property type="molecule type" value="Genomic_DNA"/>
</dbReference>
<dbReference type="InterPro" id="IPR036615">
    <property type="entry name" value="Mur_ligase_C_dom_sf"/>
</dbReference>
<keyword evidence="1 6" id="KW-0436">Ligase</keyword>
<sequence>MNFKNIFKKIIVKIVTWQARLVLKKYKPKIIAITGSVGKTSTKDAIFTVLSQFKTVRKSQKSFNSEIGLPLTILGCQNGWSNPFIWIENIISGFLLILIGQSYPEYLILEVGVGKPGDIKNNVAPWLNPDIVVITRFPDKPVHVEFFESVESIIEEKSALAFALKKDGILVLNHDDEKVYNIHNKANRTTVSYGFNDNATYKATYPVYLNTTVEGVEITRGISFKLEHDGHTFPVMLPNIIGMNFVGSALAAIAVAAEVGCDLLASINYISEYNTPPSRLSLIEGINNSMIIDDTYNSSPVAALASVEVLKDMKGKRKIAVLGDMLELGRYTEEEHHNLGKEIASVADILVVVGPRARFIAEGAIENGFNKKELYSFDSSKTVAKFLEGIIDKGDLVLIKGSQGVRLERAVVAIMAHKELKSKLVCRQEKEWENR</sequence>
<dbReference type="PANTHER" id="PTHR43024:SF1">
    <property type="entry name" value="UDP-N-ACETYLMURAMOYL-TRIPEPTIDE--D-ALANYL-D-ALANINE LIGASE"/>
    <property type="match status" value="1"/>
</dbReference>
<dbReference type="GO" id="GO:0005524">
    <property type="term" value="F:ATP binding"/>
    <property type="evidence" value="ECO:0007669"/>
    <property type="project" value="UniProtKB-KW"/>
</dbReference>
<dbReference type="SUPFAM" id="SSF53623">
    <property type="entry name" value="MurD-like peptide ligases, catalytic domain"/>
    <property type="match status" value="1"/>
</dbReference>
<dbReference type="SUPFAM" id="SSF53244">
    <property type="entry name" value="MurD-like peptide ligases, peptide-binding domain"/>
    <property type="match status" value="1"/>
</dbReference>
<keyword evidence="2" id="KW-0547">Nucleotide-binding</keyword>
<gene>
    <name evidence="6" type="ORF">UR64_C0010G0015</name>
</gene>
<dbReference type="GO" id="GO:0016881">
    <property type="term" value="F:acid-amino acid ligase activity"/>
    <property type="evidence" value="ECO:0007669"/>
    <property type="project" value="InterPro"/>
</dbReference>
<dbReference type="Gene3D" id="3.40.1190.10">
    <property type="entry name" value="Mur-like, catalytic domain"/>
    <property type="match status" value="1"/>
</dbReference>
<dbReference type="Proteomes" id="UP000034952">
    <property type="component" value="Unassembled WGS sequence"/>
</dbReference>
<dbReference type="PANTHER" id="PTHR43024">
    <property type="entry name" value="UDP-N-ACETYLMURAMOYL-TRIPEPTIDE--D-ALANYL-D-ALANINE LIGASE"/>
    <property type="match status" value="1"/>
</dbReference>
<evidence type="ECO:0000313" key="6">
    <source>
        <dbReference type="EMBL" id="KKP66250.1"/>
    </source>
</evidence>
<comment type="caution">
    <text evidence="6">The sequence shown here is derived from an EMBL/GenBank/DDBJ whole genome shotgun (WGS) entry which is preliminary data.</text>
</comment>
<evidence type="ECO:0000256" key="2">
    <source>
        <dbReference type="ARBA" id="ARBA00022741"/>
    </source>
</evidence>
<protein>
    <submittedName>
        <fullName evidence="6">UDP-N-acetylmuramoyl-tripeptide-D-alanyl-D-alanine ligase</fullName>
    </submittedName>
</protein>
<dbReference type="Pfam" id="PF02875">
    <property type="entry name" value="Mur_ligase_C"/>
    <property type="match status" value="1"/>
</dbReference>
<keyword evidence="3" id="KW-0067">ATP-binding</keyword>
<evidence type="ECO:0000256" key="1">
    <source>
        <dbReference type="ARBA" id="ARBA00022598"/>
    </source>
</evidence>
<proteinExistence type="predicted"/>
<dbReference type="InterPro" id="IPR051046">
    <property type="entry name" value="MurCDEF_CellWall_CoF430Synth"/>
</dbReference>